<dbReference type="Proteomes" id="UP000831701">
    <property type="component" value="Chromosome 16"/>
</dbReference>
<accession>A0ACB8VXV0</accession>
<gene>
    <name evidence="1" type="ORF">L3Q82_002259</name>
</gene>
<sequence length="108" mass="11652">MATFVSLATCHHCPIVSSRRGLIYRDSLSALSRNLRAPGAPHRPPNAGLQGVGPHSKQHCRLTRPVLPESFALAGSKPSGSMKHLMVAHLRKLLTLSPAQQRGLHLPV</sequence>
<name>A0ACB8VXV0_9TELE</name>
<reference evidence="1" key="1">
    <citation type="submission" date="2022-04" db="EMBL/GenBank/DDBJ databases">
        <title>Jade perch genome.</title>
        <authorList>
            <person name="Chao B."/>
        </authorList>
    </citation>
    <scope>NUCLEOTIDE SEQUENCE</scope>
    <source>
        <strain evidence="1">CB-2022</strain>
    </source>
</reference>
<dbReference type="EMBL" id="CM041546">
    <property type="protein sequence ID" value="KAI3360437.1"/>
    <property type="molecule type" value="Genomic_DNA"/>
</dbReference>
<keyword evidence="2" id="KW-1185">Reference proteome</keyword>
<evidence type="ECO:0000313" key="2">
    <source>
        <dbReference type="Proteomes" id="UP000831701"/>
    </source>
</evidence>
<comment type="caution">
    <text evidence="1">The sequence shown here is derived from an EMBL/GenBank/DDBJ whole genome shotgun (WGS) entry which is preliminary data.</text>
</comment>
<evidence type="ECO:0000313" key="1">
    <source>
        <dbReference type="EMBL" id="KAI3360437.1"/>
    </source>
</evidence>
<organism evidence="1 2">
    <name type="scientific">Scortum barcoo</name>
    <name type="common">barcoo grunter</name>
    <dbReference type="NCBI Taxonomy" id="214431"/>
    <lineage>
        <taxon>Eukaryota</taxon>
        <taxon>Metazoa</taxon>
        <taxon>Chordata</taxon>
        <taxon>Craniata</taxon>
        <taxon>Vertebrata</taxon>
        <taxon>Euteleostomi</taxon>
        <taxon>Actinopterygii</taxon>
        <taxon>Neopterygii</taxon>
        <taxon>Teleostei</taxon>
        <taxon>Neoteleostei</taxon>
        <taxon>Acanthomorphata</taxon>
        <taxon>Eupercaria</taxon>
        <taxon>Centrarchiformes</taxon>
        <taxon>Terapontoidei</taxon>
        <taxon>Terapontidae</taxon>
        <taxon>Scortum</taxon>
    </lineage>
</organism>
<protein>
    <submittedName>
        <fullName evidence="1">Uncharacterized protein</fullName>
    </submittedName>
</protein>
<proteinExistence type="predicted"/>